<feature type="chain" id="PRO_5016167066" evidence="2">
    <location>
        <begin position="20"/>
        <end position="190"/>
    </location>
</feature>
<evidence type="ECO:0000256" key="2">
    <source>
        <dbReference type="SAM" id="SignalP"/>
    </source>
</evidence>
<feature type="compositionally biased region" description="Low complexity" evidence="1">
    <location>
        <begin position="120"/>
        <end position="151"/>
    </location>
</feature>
<dbReference type="EMBL" id="KZ825606">
    <property type="protein sequence ID" value="PYI26242.1"/>
    <property type="molecule type" value="Genomic_DNA"/>
</dbReference>
<dbReference type="Proteomes" id="UP000248817">
    <property type="component" value="Unassembled WGS sequence"/>
</dbReference>
<gene>
    <name evidence="3" type="ORF">BP00DRAFT_430510</name>
</gene>
<organism evidence="3 4">
    <name type="scientific">Aspergillus indologenus CBS 114.80</name>
    <dbReference type="NCBI Taxonomy" id="1450541"/>
    <lineage>
        <taxon>Eukaryota</taxon>
        <taxon>Fungi</taxon>
        <taxon>Dikarya</taxon>
        <taxon>Ascomycota</taxon>
        <taxon>Pezizomycotina</taxon>
        <taxon>Eurotiomycetes</taxon>
        <taxon>Eurotiomycetidae</taxon>
        <taxon>Eurotiales</taxon>
        <taxon>Aspergillaceae</taxon>
        <taxon>Aspergillus</taxon>
        <taxon>Aspergillus subgen. Circumdati</taxon>
    </lineage>
</organism>
<feature type="compositionally biased region" description="Polar residues" evidence="1">
    <location>
        <begin position="53"/>
        <end position="63"/>
    </location>
</feature>
<proteinExistence type="predicted"/>
<feature type="compositionally biased region" description="Gly residues" evidence="1">
    <location>
        <begin position="108"/>
        <end position="119"/>
    </location>
</feature>
<feature type="signal peptide" evidence="2">
    <location>
        <begin position="1"/>
        <end position="19"/>
    </location>
</feature>
<reference evidence="3 4" key="1">
    <citation type="submission" date="2018-02" db="EMBL/GenBank/DDBJ databases">
        <title>The genomes of Aspergillus section Nigri reveals drivers in fungal speciation.</title>
        <authorList>
            <consortium name="DOE Joint Genome Institute"/>
            <person name="Vesth T.C."/>
            <person name="Nybo J."/>
            <person name="Theobald S."/>
            <person name="Brandl J."/>
            <person name="Frisvad J.C."/>
            <person name="Nielsen K.F."/>
            <person name="Lyhne E.K."/>
            <person name="Kogle M.E."/>
            <person name="Kuo A."/>
            <person name="Riley R."/>
            <person name="Clum A."/>
            <person name="Nolan M."/>
            <person name="Lipzen A."/>
            <person name="Salamov A."/>
            <person name="Henrissat B."/>
            <person name="Wiebenga A."/>
            <person name="De vries R.P."/>
            <person name="Grigoriev I.V."/>
            <person name="Mortensen U.H."/>
            <person name="Andersen M.R."/>
            <person name="Baker S.E."/>
        </authorList>
    </citation>
    <scope>NUCLEOTIDE SEQUENCE [LARGE SCALE GENOMIC DNA]</scope>
    <source>
        <strain evidence="3 4">CBS 114.80</strain>
    </source>
</reference>
<sequence length="190" mass="18051">MKFLSSILLLSGLAAAATAAAPATAPGNAHPTTLVQKPATADGAAGVAGAGGSTYNHVATPNEGQKPATDGAGGDHGATTSPATNSKGSANGNANANANAGATANGKGNSGSSGSGSGNAGSTKAKTGANSNSNSNSNSNAGSSAHNAAAAPSHQKGRRALDEDVQDLVMGLMVEVVDEGVTEVMQEGLE</sequence>
<keyword evidence="4" id="KW-1185">Reference proteome</keyword>
<accession>A0A2V5HU62</accession>
<name>A0A2V5HU62_9EURO</name>
<evidence type="ECO:0000256" key="1">
    <source>
        <dbReference type="SAM" id="MobiDB-lite"/>
    </source>
</evidence>
<feature type="region of interest" description="Disordered" evidence="1">
    <location>
        <begin position="43"/>
        <end position="159"/>
    </location>
</feature>
<evidence type="ECO:0000313" key="4">
    <source>
        <dbReference type="Proteomes" id="UP000248817"/>
    </source>
</evidence>
<keyword evidence="2" id="KW-0732">Signal</keyword>
<dbReference type="AlphaFoldDB" id="A0A2V5HU62"/>
<evidence type="ECO:0000313" key="3">
    <source>
        <dbReference type="EMBL" id="PYI26242.1"/>
    </source>
</evidence>
<protein>
    <submittedName>
        <fullName evidence="3">Uncharacterized protein</fullName>
    </submittedName>
</protein>
<feature type="compositionally biased region" description="Low complexity" evidence="1">
    <location>
        <begin position="77"/>
        <end position="107"/>
    </location>
</feature>